<dbReference type="Proteomes" id="UP001397290">
    <property type="component" value="Unassembled WGS sequence"/>
</dbReference>
<dbReference type="AlphaFoldDB" id="A0AAW0RIQ1"/>
<gene>
    <name evidence="1" type="ORF">G3M48_009671</name>
</gene>
<dbReference type="EMBL" id="JAAHCF010000804">
    <property type="protein sequence ID" value="KAK8141926.1"/>
    <property type="molecule type" value="Genomic_DNA"/>
</dbReference>
<dbReference type="Gene3D" id="3.40.50.300">
    <property type="entry name" value="P-loop containing nucleotide triphosphate hydrolases"/>
    <property type="match status" value="1"/>
</dbReference>
<evidence type="ECO:0000313" key="2">
    <source>
        <dbReference type="Proteomes" id="UP001397290"/>
    </source>
</evidence>
<proteinExistence type="predicted"/>
<dbReference type="PANTHER" id="PTHR36978">
    <property type="entry name" value="P-LOOP CONTAINING NUCLEOTIDE TRIPHOSPHATE HYDROLASE"/>
    <property type="match status" value="1"/>
</dbReference>
<dbReference type="SUPFAM" id="SSF52540">
    <property type="entry name" value="P-loop containing nucleoside triphosphate hydrolases"/>
    <property type="match status" value="1"/>
</dbReference>
<dbReference type="InterPro" id="IPR040632">
    <property type="entry name" value="Sulfotransfer_4"/>
</dbReference>
<organism evidence="1 2">
    <name type="scientific">Beauveria asiatica</name>
    <dbReference type="NCBI Taxonomy" id="1069075"/>
    <lineage>
        <taxon>Eukaryota</taxon>
        <taxon>Fungi</taxon>
        <taxon>Dikarya</taxon>
        <taxon>Ascomycota</taxon>
        <taxon>Pezizomycotina</taxon>
        <taxon>Sordariomycetes</taxon>
        <taxon>Hypocreomycetidae</taxon>
        <taxon>Hypocreales</taxon>
        <taxon>Cordycipitaceae</taxon>
        <taxon>Beauveria</taxon>
    </lineage>
</organism>
<protein>
    <recommendedName>
        <fullName evidence="3">NAD dependent epimerase/dehydratase</fullName>
    </recommendedName>
</protein>
<keyword evidence="2" id="KW-1185">Reference proteome</keyword>
<accession>A0AAW0RIQ1</accession>
<dbReference type="Pfam" id="PF17784">
    <property type="entry name" value="Sulfotransfer_4"/>
    <property type="match status" value="1"/>
</dbReference>
<sequence>MLPDYYPIDGSEGYPRTTPMKVIVCGFPRTGTMSTHAALQMLGFNRTHHMMHVFSDPEGREMQEWTRALRAKYRGDGTFTKMDWDRLLGDCQGCIDYPSVLFVADLVQLYPEAKVVMLNRDPGKWHESMCATVATLGAQSSLVSKLRQLYCYLFNSGMRGSASFWREMNHAEGGYDLVAEKDKAIAFMRQKYDECRNVVAEDRRIEWKVQDGWEPLCKHLGVEVPMVEDPETGEMVKAPFPRINDRNMFHQNVKLRMARVVAETNDVVFSLLGRGVTLAAVAYGAYTMWRLAAAKG</sequence>
<evidence type="ECO:0000313" key="1">
    <source>
        <dbReference type="EMBL" id="KAK8141926.1"/>
    </source>
</evidence>
<dbReference type="InterPro" id="IPR027417">
    <property type="entry name" value="P-loop_NTPase"/>
</dbReference>
<name>A0AAW0RIQ1_9HYPO</name>
<reference evidence="1 2" key="1">
    <citation type="submission" date="2020-02" db="EMBL/GenBank/DDBJ databases">
        <title>Comparative genomics of the hypocrealean fungal genus Beauvera.</title>
        <authorList>
            <person name="Showalter D.N."/>
            <person name="Bushley K.E."/>
            <person name="Rehner S.A."/>
        </authorList>
    </citation>
    <scope>NUCLEOTIDE SEQUENCE [LARGE SCALE GENOMIC DNA]</scope>
    <source>
        <strain evidence="1 2">ARSEF4384</strain>
    </source>
</reference>
<dbReference type="PANTHER" id="PTHR36978:SF4">
    <property type="entry name" value="P-LOOP CONTAINING NUCLEOSIDE TRIPHOSPHATE HYDROLASE PROTEIN"/>
    <property type="match status" value="1"/>
</dbReference>
<evidence type="ECO:0008006" key="3">
    <source>
        <dbReference type="Google" id="ProtNLM"/>
    </source>
</evidence>
<comment type="caution">
    <text evidence="1">The sequence shown here is derived from an EMBL/GenBank/DDBJ whole genome shotgun (WGS) entry which is preliminary data.</text>
</comment>